<dbReference type="PROSITE" id="PS51257">
    <property type="entry name" value="PROKAR_LIPOPROTEIN"/>
    <property type="match status" value="1"/>
</dbReference>
<protein>
    <recommendedName>
        <fullName evidence="4">Lipoprotein</fullName>
    </recommendedName>
</protein>
<evidence type="ECO:0000313" key="3">
    <source>
        <dbReference type="Proteomes" id="UP001202243"/>
    </source>
</evidence>
<feature type="chain" id="PRO_5046741508" description="Lipoprotein" evidence="1">
    <location>
        <begin position="19"/>
        <end position="385"/>
    </location>
</feature>
<reference evidence="2 3" key="1">
    <citation type="submission" date="2022-06" db="EMBL/GenBank/DDBJ databases">
        <title>Janthinobacterium kumbetensis sp. nov., isolated from spring water in Turkey.</title>
        <authorList>
            <person name="Inan Bektas K."/>
            <person name="Belduz A.A."/>
            <person name="Canakci S."/>
            <person name="Nalcaoglu A."/>
            <person name="Ceylan E."/>
            <person name="Kati H."/>
        </authorList>
    </citation>
    <scope>NUCLEOTIDE SEQUENCE [LARGE SCALE GENOMIC DNA]</scope>
    <source>
        <strain evidence="2 3">GK</strain>
    </source>
</reference>
<keyword evidence="3" id="KW-1185">Reference proteome</keyword>
<keyword evidence="1" id="KW-0732">Signal</keyword>
<proteinExistence type="predicted"/>
<accession>A0ABT0WVU5</accession>
<evidence type="ECO:0000256" key="1">
    <source>
        <dbReference type="SAM" id="SignalP"/>
    </source>
</evidence>
<evidence type="ECO:0000313" key="2">
    <source>
        <dbReference type="EMBL" id="MCM2568166.1"/>
    </source>
</evidence>
<sequence length="385" mass="39387">MKNALTFLVLGAALSACGGGSDGGRPATPVTPPAVVTPPVVPADSVTVASVAVAREAGLSVIAGASADESVYDVAADIGDTWRITFDSVKKTYAIRVLSTQFGLSDRSGTFTASTTGNLTTYTATDFSVAVDARTRLLSGNIKLGSVVSTVSGTGYAVGDVAKLAGNYIFLGGMRNASNGGDRFNPKGSLKIAADGAAQLCNGGVFNAQGVCSPVSPLLEAENASLTLVKDAKNGLLVARQGSQDFGIVHVHAGDRGLALFIDRYSRNQENVLRVGTIVAARQQKIGTEINGSYACAAQGGTTGKIDIASNAATITNNGTGKVHAENVTLNKLGLGAQAVDVDGIAVFKDPADVPADYSMFMPVSSSMAVEFSTDRSYMGMCLKK</sequence>
<feature type="signal peptide" evidence="1">
    <location>
        <begin position="1"/>
        <end position="18"/>
    </location>
</feature>
<dbReference type="EMBL" id="JAMQGR010000008">
    <property type="protein sequence ID" value="MCM2568166.1"/>
    <property type="molecule type" value="Genomic_DNA"/>
</dbReference>
<dbReference type="Proteomes" id="UP001202243">
    <property type="component" value="Unassembled WGS sequence"/>
</dbReference>
<dbReference type="RefSeq" id="WP_251351091.1">
    <property type="nucleotide sequence ID" value="NZ_JAMQGR010000008.1"/>
</dbReference>
<organism evidence="2 3">
    <name type="scientific">Janthinobacterium kumbetense</name>
    <dbReference type="NCBI Taxonomy" id="2950280"/>
    <lineage>
        <taxon>Bacteria</taxon>
        <taxon>Pseudomonadati</taxon>
        <taxon>Pseudomonadota</taxon>
        <taxon>Betaproteobacteria</taxon>
        <taxon>Burkholderiales</taxon>
        <taxon>Oxalobacteraceae</taxon>
        <taxon>Janthinobacterium</taxon>
    </lineage>
</organism>
<comment type="caution">
    <text evidence="2">The sequence shown here is derived from an EMBL/GenBank/DDBJ whole genome shotgun (WGS) entry which is preliminary data.</text>
</comment>
<evidence type="ECO:0008006" key="4">
    <source>
        <dbReference type="Google" id="ProtNLM"/>
    </source>
</evidence>
<gene>
    <name evidence="2" type="ORF">NCG91_21380</name>
</gene>
<name>A0ABT0WVU5_9BURK</name>